<feature type="compositionally biased region" description="Low complexity" evidence="10">
    <location>
        <begin position="489"/>
        <end position="500"/>
    </location>
</feature>
<accession>A0A8H7ZZC5</accession>
<dbReference type="Gene3D" id="1.25.40.10">
    <property type="entry name" value="Tetratricopeptide repeat domain"/>
    <property type="match status" value="1"/>
</dbReference>
<keyword evidence="9" id="KW-0802">TPR repeat</keyword>
<dbReference type="EMBL" id="JAEFCI010002628">
    <property type="protein sequence ID" value="KAG5462105.1"/>
    <property type="molecule type" value="Genomic_DNA"/>
</dbReference>
<evidence type="ECO:0000256" key="9">
    <source>
        <dbReference type="PROSITE-ProRule" id="PRU00339"/>
    </source>
</evidence>
<keyword evidence="8" id="KW-0687">Ribonucleoprotein</keyword>
<dbReference type="PANTHER" id="PTHR14094">
    <property type="entry name" value="SIGNAL RECOGNITION PARTICLE 72"/>
    <property type="match status" value="1"/>
</dbReference>
<evidence type="ECO:0000256" key="2">
    <source>
        <dbReference type="ARBA" id="ARBA00004496"/>
    </source>
</evidence>
<dbReference type="InterPro" id="IPR019734">
    <property type="entry name" value="TPR_rpt"/>
</dbReference>
<dbReference type="SMART" id="SM00028">
    <property type="entry name" value="TPR"/>
    <property type="match status" value="3"/>
</dbReference>
<organism evidence="12 13">
    <name type="scientific">Olpidium bornovanus</name>
    <dbReference type="NCBI Taxonomy" id="278681"/>
    <lineage>
        <taxon>Eukaryota</taxon>
        <taxon>Fungi</taxon>
        <taxon>Fungi incertae sedis</taxon>
        <taxon>Olpidiomycota</taxon>
        <taxon>Olpidiomycotina</taxon>
        <taxon>Olpidiomycetes</taxon>
        <taxon>Olpidiales</taxon>
        <taxon>Olpidiaceae</taxon>
        <taxon>Olpidium</taxon>
    </lineage>
</organism>
<reference evidence="12 13" key="1">
    <citation type="journal article" name="Sci. Rep.">
        <title>Genome-scale phylogenetic analyses confirm Olpidium as the closest living zoosporic fungus to the non-flagellated, terrestrial fungi.</title>
        <authorList>
            <person name="Chang Y."/>
            <person name="Rochon D."/>
            <person name="Sekimoto S."/>
            <person name="Wang Y."/>
            <person name="Chovatia M."/>
            <person name="Sandor L."/>
            <person name="Salamov A."/>
            <person name="Grigoriev I.V."/>
            <person name="Stajich J.E."/>
            <person name="Spatafora J.W."/>
        </authorList>
    </citation>
    <scope>NUCLEOTIDE SEQUENCE [LARGE SCALE GENOMIC DNA]</scope>
    <source>
        <strain evidence="12">S191</strain>
    </source>
</reference>
<proteinExistence type="inferred from homology"/>
<feature type="domain" description="Signal recognition particle SRP72 subunit RNA-binding" evidence="11">
    <location>
        <begin position="403"/>
        <end position="441"/>
    </location>
</feature>
<sequence length="661" mass="71271">MTNFAAVRAAAAMSKRSVPIEALPKSKLETHEQLYNAACEALARDDLVNAEKHLDRAQFVCSNLSVDHFTSEEKEQELAPILVQKSYIAQMRGLDSDFAKTYQEVISSRNADEAISAVASNNLVACYGCKDLFDSAKKLRAANAEKLQHRLLRSQRATMAANLASLYLKMKKVSEARSLANRLSEQFPDSEAANLVLASCALFQKQPGKALEELAELARMRPGSVAICFARVQLLVAQGLYDQSLQVLEGAKLTSRAAVRLRIWLLEQLGRKEEVVGALKRAAEEAGEADVRRPNKLTYGTPASLTRELAKIKLASGRTREAVSDYERVLRNDPSDVQALAGLVVAIAAFDVAKANEYARGLPDLPLDMADAGMDVASLESIVPGAKKYYLRKAAADGGNAVELKKKKKKARKPLLPKNYDPNVLPDPERWLRKDLRTSARKKGKGRANVALKGPQGAAVGGGGVGSTGSANIHGMKSKPAPAPVSEQVSAKSDVASDAAEVTKSRGGGAAGSGGGGGGGGKNKKKDRRLFGPLPRGDTSVAWKVHDIGRPIRSVANKDGGEAVEATAATDAMFLQWRPRNVFIDAQAQQTARWSLLVAEKRCSVTGGGENSLSRRACKCVREANDGNPSYCCRIIFRADKHERHIFVIFRVSIVMCGLNE</sequence>
<feature type="repeat" description="TPR" evidence="9">
    <location>
        <begin position="303"/>
        <end position="336"/>
    </location>
</feature>
<evidence type="ECO:0000259" key="11">
    <source>
        <dbReference type="Pfam" id="PF08492"/>
    </source>
</evidence>
<evidence type="ECO:0000256" key="4">
    <source>
        <dbReference type="ARBA" id="ARBA00018350"/>
    </source>
</evidence>
<dbReference type="OrthoDB" id="5421607at2759"/>
<keyword evidence="5" id="KW-0963">Cytoplasm</keyword>
<protein>
    <recommendedName>
        <fullName evidence="4">Signal recognition particle subunit SRP72</fullName>
    </recommendedName>
</protein>
<dbReference type="InterPro" id="IPR013699">
    <property type="entry name" value="Signal_recog_part_SRP72_RNA-bd"/>
</dbReference>
<dbReference type="GO" id="GO:0043022">
    <property type="term" value="F:ribosome binding"/>
    <property type="evidence" value="ECO:0007669"/>
    <property type="project" value="TreeGrafter"/>
</dbReference>
<dbReference type="InterPro" id="IPR026270">
    <property type="entry name" value="SRP72"/>
</dbReference>
<keyword evidence="13" id="KW-1185">Reference proteome</keyword>
<dbReference type="PROSITE" id="PS50005">
    <property type="entry name" value="TPR"/>
    <property type="match status" value="1"/>
</dbReference>
<dbReference type="GO" id="GO:0006614">
    <property type="term" value="P:SRP-dependent cotranslational protein targeting to membrane"/>
    <property type="evidence" value="ECO:0007669"/>
    <property type="project" value="InterPro"/>
</dbReference>
<evidence type="ECO:0000256" key="5">
    <source>
        <dbReference type="ARBA" id="ARBA00022490"/>
    </source>
</evidence>
<evidence type="ECO:0000256" key="8">
    <source>
        <dbReference type="ARBA" id="ARBA00023274"/>
    </source>
</evidence>
<comment type="similarity">
    <text evidence="3">Belongs to the SRP72 family.</text>
</comment>
<comment type="subcellular location">
    <subcellularLocation>
        <location evidence="2">Cytoplasm</location>
    </subcellularLocation>
    <subcellularLocation>
        <location evidence="1">Endoplasmic reticulum</location>
    </subcellularLocation>
</comment>
<feature type="compositionally biased region" description="Gly residues" evidence="10">
    <location>
        <begin position="506"/>
        <end position="521"/>
    </location>
</feature>
<dbReference type="AlphaFoldDB" id="A0A8H7ZZC5"/>
<dbReference type="Pfam" id="PF13432">
    <property type="entry name" value="TPR_16"/>
    <property type="match status" value="2"/>
</dbReference>
<dbReference type="InterPro" id="IPR011990">
    <property type="entry name" value="TPR-like_helical_dom_sf"/>
</dbReference>
<dbReference type="SUPFAM" id="SSF48452">
    <property type="entry name" value="TPR-like"/>
    <property type="match status" value="1"/>
</dbReference>
<evidence type="ECO:0000256" key="10">
    <source>
        <dbReference type="SAM" id="MobiDB-lite"/>
    </source>
</evidence>
<evidence type="ECO:0000313" key="12">
    <source>
        <dbReference type="EMBL" id="KAG5462105.1"/>
    </source>
</evidence>
<evidence type="ECO:0000256" key="7">
    <source>
        <dbReference type="ARBA" id="ARBA00023135"/>
    </source>
</evidence>
<comment type="caution">
    <text evidence="12">The sequence shown here is derived from an EMBL/GenBank/DDBJ whole genome shotgun (WGS) entry which is preliminary data.</text>
</comment>
<name>A0A8H7ZZC5_9FUNG</name>
<dbReference type="GO" id="GO:0005783">
    <property type="term" value="C:endoplasmic reticulum"/>
    <property type="evidence" value="ECO:0007669"/>
    <property type="project" value="UniProtKB-SubCell"/>
</dbReference>
<evidence type="ECO:0000256" key="3">
    <source>
        <dbReference type="ARBA" id="ARBA00007676"/>
    </source>
</evidence>
<feature type="region of interest" description="Disordered" evidence="10">
    <location>
        <begin position="438"/>
        <end position="536"/>
    </location>
</feature>
<gene>
    <name evidence="12" type="ORF">BJ554DRAFT_5600</name>
</gene>
<keyword evidence="6" id="KW-0256">Endoplasmic reticulum</keyword>
<dbReference type="Pfam" id="PF08492">
    <property type="entry name" value="SRP72"/>
    <property type="match status" value="1"/>
</dbReference>
<keyword evidence="7" id="KW-0733">Signal recognition particle</keyword>
<dbReference type="GO" id="GO:0008312">
    <property type="term" value="F:7S RNA binding"/>
    <property type="evidence" value="ECO:0007669"/>
    <property type="project" value="InterPro"/>
</dbReference>
<evidence type="ECO:0000313" key="13">
    <source>
        <dbReference type="Proteomes" id="UP000673691"/>
    </source>
</evidence>
<dbReference type="Proteomes" id="UP000673691">
    <property type="component" value="Unassembled WGS sequence"/>
</dbReference>
<evidence type="ECO:0000256" key="6">
    <source>
        <dbReference type="ARBA" id="ARBA00022824"/>
    </source>
</evidence>
<dbReference type="GO" id="GO:0005786">
    <property type="term" value="C:signal recognition particle, endoplasmic reticulum targeting"/>
    <property type="evidence" value="ECO:0007669"/>
    <property type="project" value="UniProtKB-KW"/>
</dbReference>
<evidence type="ECO:0000256" key="1">
    <source>
        <dbReference type="ARBA" id="ARBA00004240"/>
    </source>
</evidence>
<dbReference type="PANTHER" id="PTHR14094:SF9">
    <property type="entry name" value="SIGNAL RECOGNITION PARTICLE SUBUNIT SRP72"/>
    <property type="match status" value="1"/>
</dbReference>